<feature type="domain" description="Acyl-CoA oxidase/dehydrogenase middle" evidence="7">
    <location>
        <begin position="255"/>
        <end position="352"/>
    </location>
</feature>
<keyword evidence="4 5" id="KW-0274">FAD</keyword>
<dbReference type="PANTHER" id="PTHR43884">
    <property type="entry name" value="ACYL-COA DEHYDROGENASE"/>
    <property type="match status" value="1"/>
</dbReference>
<evidence type="ECO:0000259" key="8">
    <source>
        <dbReference type="Pfam" id="PF02771"/>
    </source>
</evidence>
<dbReference type="InterPro" id="IPR036250">
    <property type="entry name" value="AcylCo_DH-like_C"/>
</dbReference>
<name>A0AAD6G8L0_9EURO</name>
<dbReference type="InterPro" id="IPR013786">
    <property type="entry name" value="AcylCoA_DH/ox_N"/>
</dbReference>
<dbReference type="EMBL" id="JAPVEA010000001">
    <property type="protein sequence ID" value="KAJ5464472.1"/>
    <property type="molecule type" value="Genomic_DNA"/>
</dbReference>
<dbReference type="GO" id="GO:0050660">
    <property type="term" value="F:flavin adenine dinucleotide binding"/>
    <property type="evidence" value="ECO:0007669"/>
    <property type="project" value="InterPro"/>
</dbReference>
<dbReference type="AlphaFoldDB" id="A0AAD6G8L0"/>
<dbReference type="InterPro" id="IPR009100">
    <property type="entry name" value="AcylCoA_DH/oxidase_NM_dom_sf"/>
</dbReference>
<dbReference type="RefSeq" id="XP_056771319.1">
    <property type="nucleotide sequence ID" value="XM_056903552.1"/>
</dbReference>
<dbReference type="Gene3D" id="1.20.140.10">
    <property type="entry name" value="Butyryl-CoA Dehydrogenase, subunit A, domain 3"/>
    <property type="match status" value="1"/>
</dbReference>
<evidence type="ECO:0000256" key="4">
    <source>
        <dbReference type="ARBA" id="ARBA00022827"/>
    </source>
</evidence>
<evidence type="ECO:0000256" key="3">
    <source>
        <dbReference type="ARBA" id="ARBA00022630"/>
    </source>
</evidence>
<dbReference type="Pfam" id="PF02771">
    <property type="entry name" value="Acyl-CoA_dh_N"/>
    <property type="match status" value="1"/>
</dbReference>
<comment type="similarity">
    <text evidence="2 5">Belongs to the acyl-CoA dehydrogenase family.</text>
</comment>
<dbReference type="Gene3D" id="2.40.110.10">
    <property type="entry name" value="Butyryl-CoA Dehydrogenase, subunit A, domain 2"/>
    <property type="match status" value="1"/>
</dbReference>
<dbReference type="InterPro" id="IPR009075">
    <property type="entry name" value="AcylCo_DH/oxidase_C"/>
</dbReference>
<dbReference type="PANTHER" id="PTHR43884:SF12">
    <property type="entry name" value="ISOVALERYL-COA DEHYDROGENASE, MITOCHONDRIAL-RELATED"/>
    <property type="match status" value="1"/>
</dbReference>
<proteinExistence type="inferred from homology"/>
<evidence type="ECO:0000256" key="5">
    <source>
        <dbReference type="RuleBase" id="RU362125"/>
    </source>
</evidence>
<evidence type="ECO:0000259" key="7">
    <source>
        <dbReference type="Pfam" id="PF02770"/>
    </source>
</evidence>
<evidence type="ECO:0008006" key="11">
    <source>
        <dbReference type="Google" id="ProtNLM"/>
    </source>
</evidence>
<comment type="cofactor">
    <cofactor evidence="1 5">
        <name>FAD</name>
        <dbReference type="ChEBI" id="CHEBI:57692"/>
    </cofactor>
</comment>
<keyword evidence="5" id="KW-0560">Oxidoreductase</keyword>
<organism evidence="9 10">
    <name type="scientific">Penicillium daleae</name>
    <dbReference type="NCBI Taxonomy" id="63821"/>
    <lineage>
        <taxon>Eukaryota</taxon>
        <taxon>Fungi</taxon>
        <taxon>Dikarya</taxon>
        <taxon>Ascomycota</taxon>
        <taxon>Pezizomycotina</taxon>
        <taxon>Eurotiomycetes</taxon>
        <taxon>Eurotiomycetidae</taxon>
        <taxon>Eurotiales</taxon>
        <taxon>Aspergillaceae</taxon>
        <taxon>Penicillium</taxon>
    </lineage>
</organism>
<dbReference type="Pfam" id="PF00441">
    <property type="entry name" value="Acyl-CoA_dh_1"/>
    <property type="match status" value="1"/>
</dbReference>
<dbReference type="CDD" id="cd00567">
    <property type="entry name" value="ACAD"/>
    <property type="match status" value="1"/>
</dbReference>
<reference evidence="9" key="2">
    <citation type="journal article" date="2023" name="IMA Fungus">
        <title>Comparative genomic study of the Penicillium genus elucidates a diverse pangenome and 15 lateral gene transfer events.</title>
        <authorList>
            <person name="Petersen C."/>
            <person name="Sorensen T."/>
            <person name="Nielsen M.R."/>
            <person name="Sondergaard T.E."/>
            <person name="Sorensen J.L."/>
            <person name="Fitzpatrick D.A."/>
            <person name="Frisvad J.C."/>
            <person name="Nielsen K.L."/>
        </authorList>
    </citation>
    <scope>NUCLEOTIDE SEQUENCE</scope>
    <source>
        <strain evidence="9">IBT 16125</strain>
    </source>
</reference>
<feature type="domain" description="Acyl-CoA dehydrogenase/oxidase C-terminal" evidence="6">
    <location>
        <begin position="365"/>
        <end position="514"/>
    </location>
</feature>
<comment type="caution">
    <text evidence="9">The sequence shown here is derived from an EMBL/GenBank/DDBJ whole genome shotgun (WGS) entry which is preliminary data.</text>
</comment>
<dbReference type="FunFam" id="1.20.140.10:FF:000012">
    <property type="entry name" value="Acyl-CoA dehydrogenase fadE12"/>
    <property type="match status" value="1"/>
</dbReference>
<feature type="domain" description="Acyl-CoA dehydrogenase/oxidase N-terminal" evidence="8">
    <location>
        <begin position="199"/>
        <end position="250"/>
    </location>
</feature>
<evidence type="ECO:0000256" key="2">
    <source>
        <dbReference type="ARBA" id="ARBA00009347"/>
    </source>
</evidence>
<dbReference type="InterPro" id="IPR046373">
    <property type="entry name" value="Acyl-CoA_Oxase/DH_mid-dom_sf"/>
</dbReference>
<gene>
    <name evidence="9" type="ORF">N7458_000158</name>
</gene>
<evidence type="ECO:0000313" key="10">
    <source>
        <dbReference type="Proteomes" id="UP001213681"/>
    </source>
</evidence>
<dbReference type="SUPFAM" id="SSF56645">
    <property type="entry name" value="Acyl-CoA dehydrogenase NM domain-like"/>
    <property type="match status" value="1"/>
</dbReference>
<dbReference type="SUPFAM" id="SSF47203">
    <property type="entry name" value="Acyl-CoA dehydrogenase C-terminal domain-like"/>
    <property type="match status" value="1"/>
</dbReference>
<evidence type="ECO:0000313" key="9">
    <source>
        <dbReference type="EMBL" id="KAJ5464472.1"/>
    </source>
</evidence>
<dbReference type="Proteomes" id="UP001213681">
    <property type="component" value="Unassembled WGS sequence"/>
</dbReference>
<dbReference type="GO" id="GO:0003995">
    <property type="term" value="F:acyl-CoA dehydrogenase activity"/>
    <property type="evidence" value="ECO:0007669"/>
    <property type="project" value="TreeGrafter"/>
</dbReference>
<dbReference type="Pfam" id="PF02770">
    <property type="entry name" value="Acyl-CoA_dh_M"/>
    <property type="match status" value="1"/>
</dbReference>
<evidence type="ECO:0000259" key="6">
    <source>
        <dbReference type="Pfam" id="PF00441"/>
    </source>
</evidence>
<reference evidence="9" key="1">
    <citation type="submission" date="2022-12" db="EMBL/GenBank/DDBJ databases">
        <authorList>
            <person name="Petersen C."/>
        </authorList>
    </citation>
    <scope>NUCLEOTIDE SEQUENCE</scope>
    <source>
        <strain evidence="9">IBT 16125</strain>
    </source>
</reference>
<keyword evidence="10" id="KW-1185">Reference proteome</keyword>
<protein>
    <recommendedName>
        <fullName evidence="11">Acyl-CoA dehydrogenase</fullName>
    </recommendedName>
</protein>
<dbReference type="GeneID" id="81593795"/>
<sequence>MRSHRVEQACLGWARAGIPHACLEVVRTSGATRGAGISAFFADDFLGSYSTIRTVQLGVFSPHLEFSGEYTLEILEACGKGINYVASSAQIHRASTWFKFLLTKCEEADPFEKTQSWIKRPQLQHILAGNHPRLSRLLHARAKEYLQAYDPDLTDSQRTVREAITKICADYPDEYWLKQEEKKEFPFKLHRKLADDGISEAAIMMQTLSESGGGMTAASSVHMNIFGLEPVVKFGTDEQKRRWLEPLVQGRERACFGVTEPNTGLDTLKLQSTARRDGDHYILSGQKIWISTAQNAHKILILVRTTPLDQVSKPSQGLSLFYTDLDPSAVDITEIPKMGRAAVDTNSLFFDNWRVPATDMVGQENEGFKMILHGMNAERILIAAEALGLGYAAIRRAATYAGERHVFGRAIGKNQAIQHPLADSWMKLEAARLMIYHAARLYDVGYASGEYANTAKYLAAEAAFQACERAVMVHGGMGYAKEYHVERYLREVLIPRIAPVSREMICNYIGERVLGLPKSY</sequence>
<accession>A0AAD6G8L0</accession>
<keyword evidence="3 5" id="KW-0285">Flavoprotein</keyword>
<dbReference type="InterPro" id="IPR006091">
    <property type="entry name" value="Acyl-CoA_Oxase/DH_mid-dom"/>
</dbReference>
<dbReference type="InterPro" id="IPR037069">
    <property type="entry name" value="AcylCoA_DH/ox_N_sf"/>
</dbReference>
<evidence type="ECO:0000256" key="1">
    <source>
        <dbReference type="ARBA" id="ARBA00001974"/>
    </source>
</evidence>
<dbReference type="Gene3D" id="1.10.540.10">
    <property type="entry name" value="Acyl-CoA dehydrogenase/oxidase, N-terminal domain"/>
    <property type="match status" value="2"/>
</dbReference>